<evidence type="ECO:0000313" key="3">
    <source>
        <dbReference type="Proteomes" id="UP000324897"/>
    </source>
</evidence>
<dbReference type="PANTHER" id="PTHR34835:SF69">
    <property type="entry name" value="UBIQUITIN-LIKE PROTEASE FAMILY PROFILE DOMAIN-CONTAINING PROTEIN"/>
    <property type="match status" value="1"/>
</dbReference>
<evidence type="ECO:0000256" key="1">
    <source>
        <dbReference type="SAM" id="MobiDB-lite"/>
    </source>
</evidence>
<name>A0A5J9UGJ0_9POAL</name>
<sequence>METTDMLGVPRWSYARRSVDSMTRTLHQDEASGPMRLDLRMADGGGGGITSADTGQNIAGDSGDPCGADGMAVTSRCAARIAHEVITNLSDDKRRIVKSIGFGGLLEFPAMKQVDRKFSMWLMSKVDVESHTLVLSERRKISFNKEDVSLVFGVSCAGSEVVPRQTARWAAPTTCSSGIVGGLRKDLRSVKAVQDVLERNYADGMTREEEDEFKVAFVVFVMSCILAPCSKHDYASADYWRALADPSRIHEYNWASYVLQRLMDAVRKLKADIKKRVRSTNLTGCSLFLQVLYLDSMDMGAWNMSHEELPRIKCFPSERLRIMISLDRVTGNCGPATSGFGAHKAAADLLFAIAAEIWKKRGRAMLAKVSPLIAAETIMEVVCDNSTYSTSDACGGDDETDSNARVRKPRLADDKDELGCSSGSKRKIQAQMQSCSKMTVCGGSSWDATKVTTRRSTEGIRVYAALRSEAADYEFVKAMAIYHMASRHTRQNMRIDLNVSVEDGETHEEASKQVVRKVQEPMTPWQFGFHPRESGRNCMDVIQDMERRGKDANSETAWVVHTSPNYVEVRARSLIEQATGACDLDMDTMDANIRRLRQIDDDMYAAQGGSRWRHFMESEFTIFFPTIVGYRWVCYAWDMKCNVVHICDPGCNQSMSSEVGAVHATVVDMIKVAMADVARRYFDGWSHDWSAAKMRMHELSVENMRSTRTGWIVAYFCRNFDGKNVLRYPPGPHVDAELATGDTLADLMEIEGNIGRLPGHTAT</sequence>
<evidence type="ECO:0008006" key="4">
    <source>
        <dbReference type="Google" id="ProtNLM"/>
    </source>
</evidence>
<feature type="region of interest" description="Disordered" evidence="1">
    <location>
        <begin position="390"/>
        <end position="410"/>
    </location>
</feature>
<dbReference type="AlphaFoldDB" id="A0A5J9UGJ0"/>
<dbReference type="Proteomes" id="UP000324897">
    <property type="component" value="Unassembled WGS sequence"/>
</dbReference>
<dbReference type="PANTHER" id="PTHR34835">
    <property type="entry name" value="OS07G0283600 PROTEIN-RELATED"/>
    <property type="match status" value="1"/>
</dbReference>
<dbReference type="OrthoDB" id="2011581at2759"/>
<gene>
    <name evidence="2" type="ORF">EJB05_31973</name>
</gene>
<dbReference type="EMBL" id="RWGY01000026">
    <property type="protein sequence ID" value="TVU22288.1"/>
    <property type="molecule type" value="Genomic_DNA"/>
</dbReference>
<organism evidence="2 3">
    <name type="scientific">Eragrostis curvula</name>
    <name type="common">weeping love grass</name>
    <dbReference type="NCBI Taxonomy" id="38414"/>
    <lineage>
        <taxon>Eukaryota</taxon>
        <taxon>Viridiplantae</taxon>
        <taxon>Streptophyta</taxon>
        <taxon>Embryophyta</taxon>
        <taxon>Tracheophyta</taxon>
        <taxon>Spermatophyta</taxon>
        <taxon>Magnoliopsida</taxon>
        <taxon>Liliopsida</taxon>
        <taxon>Poales</taxon>
        <taxon>Poaceae</taxon>
        <taxon>PACMAD clade</taxon>
        <taxon>Chloridoideae</taxon>
        <taxon>Eragrostideae</taxon>
        <taxon>Eragrostidinae</taxon>
        <taxon>Eragrostis</taxon>
    </lineage>
</organism>
<keyword evidence="3" id="KW-1185">Reference proteome</keyword>
<dbReference type="Gramene" id="TVU22288">
    <property type="protein sequence ID" value="TVU22288"/>
    <property type="gene ID" value="EJB05_31973"/>
</dbReference>
<comment type="caution">
    <text evidence="2">The sequence shown here is derived from an EMBL/GenBank/DDBJ whole genome shotgun (WGS) entry which is preliminary data.</text>
</comment>
<evidence type="ECO:0000313" key="2">
    <source>
        <dbReference type="EMBL" id="TVU22288.1"/>
    </source>
</evidence>
<accession>A0A5J9UGJ0</accession>
<proteinExistence type="predicted"/>
<protein>
    <recommendedName>
        <fullName evidence="4">Aminotransferase-like plant mobile domain-containing protein</fullName>
    </recommendedName>
</protein>
<reference evidence="2 3" key="1">
    <citation type="journal article" date="2019" name="Sci. Rep.">
        <title>A high-quality genome of Eragrostis curvula grass provides insights into Poaceae evolution and supports new strategies to enhance forage quality.</title>
        <authorList>
            <person name="Carballo J."/>
            <person name="Santos B.A.C.M."/>
            <person name="Zappacosta D."/>
            <person name="Garbus I."/>
            <person name="Selva J.P."/>
            <person name="Gallo C.A."/>
            <person name="Diaz A."/>
            <person name="Albertini E."/>
            <person name="Caccamo M."/>
            <person name="Echenique V."/>
        </authorList>
    </citation>
    <scope>NUCLEOTIDE SEQUENCE [LARGE SCALE GENOMIC DNA]</scope>
    <source>
        <strain evidence="3">cv. Victoria</strain>
        <tissue evidence="2">Leaf</tissue>
    </source>
</reference>